<evidence type="ECO:0000313" key="4">
    <source>
        <dbReference type="Proteomes" id="UP000887568"/>
    </source>
</evidence>
<organism evidence="3 4">
    <name type="scientific">Patiria miniata</name>
    <name type="common">Bat star</name>
    <name type="synonym">Asterina miniata</name>
    <dbReference type="NCBI Taxonomy" id="46514"/>
    <lineage>
        <taxon>Eukaryota</taxon>
        <taxon>Metazoa</taxon>
        <taxon>Echinodermata</taxon>
        <taxon>Eleutherozoa</taxon>
        <taxon>Asterozoa</taxon>
        <taxon>Asteroidea</taxon>
        <taxon>Valvatacea</taxon>
        <taxon>Valvatida</taxon>
        <taxon>Asterinidae</taxon>
        <taxon>Patiria</taxon>
    </lineage>
</organism>
<dbReference type="GO" id="GO:0004497">
    <property type="term" value="F:monooxygenase activity"/>
    <property type="evidence" value="ECO:0007669"/>
    <property type="project" value="InterPro"/>
</dbReference>
<dbReference type="RefSeq" id="XP_038078202.1">
    <property type="nucleotide sequence ID" value="XM_038222274.1"/>
</dbReference>
<dbReference type="Proteomes" id="UP000887568">
    <property type="component" value="Unplaced"/>
</dbReference>
<accession>A0A914BRR3</accession>
<dbReference type="GO" id="GO:0005506">
    <property type="term" value="F:iron ion binding"/>
    <property type="evidence" value="ECO:0007669"/>
    <property type="project" value="InterPro"/>
</dbReference>
<keyword evidence="2" id="KW-0408">Iron</keyword>
<keyword evidence="4" id="KW-1185">Reference proteome</keyword>
<dbReference type="InterPro" id="IPR002401">
    <property type="entry name" value="Cyt_P450_E_grp-I"/>
</dbReference>
<evidence type="ECO:0000256" key="1">
    <source>
        <dbReference type="ARBA" id="ARBA00010617"/>
    </source>
</evidence>
<dbReference type="Gene3D" id="1.10.630.10">
    <property type="entry name" value="Cytochrome P450"/>
    <property type="match status" value="1"/>
</dbReference>
<reference evidence="3" key="1">
    <citation type="submission" date="2022-11" db="UniProtKB">
        <authorList>
            <consortium name="EnsemblMetazoa"/>
        </authorList>
    </citation>
    <scope>IDENTIFICATION</scope>
</reference>
<dbReference type="GeneID" id="119745728"/>
<dbReference type="EnsemblMetazoa" id="XM_038222274.1">
    <property type="protein sequence ID" value="XP_038078202.1"/>
    <property type="gene ID" value="LOC119745728"/>
</dbReference>
<dbReference type="PANTHER" id="PTHR24280">
    <property type="entry name" value="CYTOCHROME P450 20A1"/>
    <property type="match status" value="1"/>
</dbReference>
<dbReference type="GO" id="GO:0020037">
    <property type="term" value="F:heme binding"/>
    <property type="evidence" value="ECO:0007669"/>
    <property type="project" value="InterPro"/>
</dbReference>
<dbReference type="AlphaFoldDB" id="A0A914BRR3"/>
<dbReference type="PANTHER" id="PTHR24280:SF4">
    <property type="entry name" value="CYTOCHROME P450 20A1"/>
    <property type="match status" value="1"/>
</dbReference>
<dbReference type="SUPFAM" id="SSF48264">
    <property type="entry name" value="Cytochrome P450"/>
    <property type="match status" value="1"/>
</dbReference>
<proteinExistence type="inferred from homology"/>
<evidence type="ECO:0008006" key="5">
    <source>
        <dbReference type="Google" id="ProtNLM"/>
    </source>
</evidence>
<sequence length="468" mass="52917">MISLALLAVTIVLVLVAVIYLYGGESSKKTSVPGMVLTDKREGNLPDIAAAGGIHPFLANLHKKYGPIASLWYGTRYTVSIASPELFKEHIVLFDRPPELFELFAPLAANSIQFANKADGKGRRHIYDKPFGHEILKYFYEAFNESANDLVRQLASLPGDEHLPVIKHCNAVAIKGLMQTSFGDYFRDDANITKFRHAYETCWDDMEARLTEGPPAESSDRDKKFKEAVAYMHDTVREVVKQRRANPTVGHQVFIDVLIENELPEDQVRDDCITFMVAGFHTSGYLMAWALYFLAKHQECQDKLHREIKEIVGCDEVESSHLEKLNYLRHVLDESLRVSVVAPYAARFDDNESELGGYVIPPRTPVFHALGVVLQDEELWPDPKKFDPERFSKGRLTQRQQAAFKPFGFAGKRVCPGQHYFYAGVSTSLAILCRAFKFNLVPGQVVESVHGLVTKPKEEIWVTLEKRN</sequence>
<name>A0A914BRR3_PATMI</name>
<dbReference type="InterPro" id="IPR001128">
    <property type="entry name" value="Cyt_P450"/>
</dbReference>
<protein>
    <recommendedName>
        <fullName evidence="5">Cytochrome P450</fullName>
    </recommendedName>
</protein>
<evidence type="ECO:0000313" key="3">
    <source>
        <dbReference type="EnsemblMetazoa" id="XP_038078202.1"/>
    </source>
</evidence>
<feature type="binding site" description="axial binding residue" evidence="2">
    <location>
        <position position="415"/>
    </location>
    <ligand>
        <name>heme</name>
        <dbReference type="ChEBI" id="CHEBI:30413"/>
    </ligand>
    <ligandPart>
        <name>Fe</name>
        <dbReference type="ChEBI" id="CHEBI:18248"/>
    </ligandPart>
</feature>
<comment type="cofactor">
    <cofactor evidence="2">
        <name>heme</name>
        <dbReference type="ChEBI" id="CHEBI:30413"/>
    </cofactor>
</comment>
<dbReference type="GO" id="GO:0016705">
    <property type="term" value="F:oxidoreductase activity, acting on paired donors, with incorporation or reduction of molecular oxygen"/>
    <property type="evidence" value="ECO:0007669"/>
    <property type="project" value="InterPro"/>
</dbReference>
<evidence type="ECO:0000256" key="2">
    <source>
        <dbReference type="PIRSR" id="PIRSR602401-1"/>
    </source>
</evidence>
<dbReference type="Pfam" id="PF00067">
    <property type="entry name" value="p450"/>
    <property type="match status" value="1"/>
</dbReference>
<keyword evidence="2" id="KW-0479">Metal-binding</keyword>
<dbReference type="InterPro" id="IPR036396">
    <property type="entry name" value="Cyt_P450_sf"/>
</dbReference>
<dbReference type="PRINTS" id="PR00463">
    <property type="entry name" value="EP450I"/>
</dbReference>
<dbReference type="OrthoDB" id="1470350at2759"/>
<comment type="similarity">
    <text evidence="1">Belongs to the cytochrome P450 family.</text>
</comment>
<dbReference type="OMA" id="FRDDANI"/>
<keyword evidence="2" id="KW-0349">Heme</keyword>
<dbReference type="InterPro" id="IPR052666">
    <property type="entry name" value="CYP450_20A1-like"/>
</dbReference>
<dbReference type="GO" id="GO:0016020">
    <property type="term" value="C:membrane"/>
    <property type="evidence" value="ECO:0007669"/>
    <property type="project" value="TreeGrafter"/>
</dbReference>